<gene>
    <name evidence="2" type="ORF">NDU88_000436</name>
</gene>
<evidence type="ECO:0000313" key="2">
    <source>
        <dbReference type="EMBL" id="KAJ1212792.1"/>
    </source>
</evidence>
<accession>A0AAV7WJQ2</accession>
<dbReference type="Gene3D" id="3.10.10.10">
    <property type="entry name" value="HIV Type 1 Reverse Transcriptase, subunit A, domain 1"/>
    <property type="match status" value="1"/>
</dbReference>
<comment type="caution">
    <text evidence="2">The sequence shown here is derived from an EMBL/GenBank/DDBJ whole genome shotgun (WGS) entry which is preliminary data.</text>
</comment>
<sequence>MIIPPVHISVKEGAVLPRLPQYTISQEGEEALTQIVYDLIAVGVVEEVLYNVCNSPILPILKKDTDTRIYRFIIDLREVNKIVIPQYPVVSDITTLLTLVPPTATMVVILTSAVKGAYRRSEILDNSAAVIRHGHSDTQQPNRRKSDSHNRPPDQRSAEKWR</sequence>
<dbReference type="PANTHER" id="PTHR33064:SF36">
    <property type="entry name" value="CCHC-TYPE DOMAIN-CONTAINING PROTEIN"/>
    <property type="match status" value="1"/>
</dbReference>
<keyword evidence="3" id="KW-1185">Reference proteome</keyword>
<feature type="region of interest" description="Disordered" evidence="1">
    <location>
        <begin position="133"/>
        <end position="162"/>
    </location>
</feature>
<evidence type="ECO:0000313" key="3">
    <source>
        <dbReference type="Proteomes" id="UP001066276"/>
    </source>
</evidence>
<proteinExistence type="predicted"/>
<dbReference type="PANTHER" id="PTHR33064">
    <property type="entry name" value="POL PROTEIN"/>
    <property type="match status" value="1"/>
</dbReference>
<dbReference type="InterPro" id="IPR051320">
    <property type="entry name" value="Viral_Replic_Matur_Polypro"/>
</dbReference>
<protein>
    <submittedName>
        <fullName evidence="2">Uncharacterized protein</fullName>
    </submittedName>
</protein>
<dbReference type="AlphaFoldDB" id="A0AAV7WJQ2"/>
<organism evidence="2 3">
    <name type="scientific">Pleurodeles waltl</name>
    <name type="common">Iberian ribbed newt</name>
    <dbReference type="NCBI Taxonomy" id="8319"/>
    <lineage>
        <taxon>Eukaryota</taxon>
        <taxon>Metazoa</taxon>
        <taxon>Chordata</taxon>
        <taxon>Craniata</taxon>
        <taxon>Vertebrata</taxon>
        <taxon>Euteleostomi</taxon>
        <taxon>Amphibia</taxon>
        <taxon>Batrachia</taxon>
        <taxon>Caudata</taxon>
        <taxon>Salamandroidea</taxon>
        <taxon>Salamandridae</taxon>
        <taxon>Pleurodelinae</taxon>
        <taxon>Pleurodeles</taxon>
    </lineage>
</organism>
<evidence type="ECO:0000256" key="1">
    <source>
        <dbReference type="SAM" id="MobiDB-lite"/>
    </source>
</evidence>
<dbReference type="EMBL" id="JANPWB010000001">
    <property type="protein sequence ID" value="KAJ1212792.1"/>
    <property type="molecule type" value="Genomic_DNA"/>
</dbReference>
<reference evidence="2" key="1">
    <citation type="journal article" date="2022" name="bioRxiv">
        <title>Sequencing and chromosome-scale assembly of the giantPleurodeles waltlgenome.</title>
        <authorList>
            <person name="Brown T."/>
            <person name="Elewa A."/>
            <person name="Iarovenko S."/>
            <person name="Subramanian E."/>
            <person name="Araus A.J."/>
            <person name="Petzold A."/>
            <person name="Susuki M."/>
            <person name="Suzuki K.-i.T."/>
            <person name="Hayashi T."/>
            <person name="Toyoda A."/>
            <person name="Oliveira C."/>
            <person name="Osipova E."/>
            <person name="Leigh N.D."/>
            <person name="Simon A."/>
            <person name="Yun M.H."/>
        </authorList>
    </citation>
    <scope>NUCLEOTIDE SEQUENCE</scope>
    <source>
        <strain evidence="2">20211129_DDA</strain>
        <tissue evidence="2">Liver</tissue>
    </source>
</reference>
<dbReference type="Proteomes" id="UP001066276">
    <property type="component" value="Chromosome 1_1"/>
</dbReference>
<dbReference type="InterPro" id="IPR043502">
    <property type="entry name" value="DNA/RNA_pol_sf"/>
</dbReference>
<feature type="compositionally biased region" description="Basic and acidic residues" evidence="1">
    <location>
        <begin position="144"/>
        <end position="162"/>
    </location>
</feature>
<name>A0AAV7WJQ2_PLEWA</name>
<dbReference type="SUPFAM" id="SSF56672">
    <property type="entry name" value="DNA/RNA polymerases"/>
    <property type="match status" value="1"/>
</dbReference>